<dbReference type="EMBL" id="JAGPXE010000018">
    <property type="protein sequence ID" value="MBQ0928298.1"/>
    <property type="molecule type" value="Genomic_DNA"/>
</dbReference>
<dbReference type="SUPFAM" id="SSF46785">
    <property type="entry name" value="Winged helix' DNA-binding domain"/>
    <property type="match status" value="1"/>
</dbReference>
<comment type="caution">
    <text evidence="1">The sequence shown here is derived from an EMBL/GenBank/DDBJ whole genome shotgun (WGS) entry which is preliminary data.</text>
</comment>
<accession>A0ABS5DPR7</accession>
<gene>
    <name evidence="1" type="ORF">KBO27_30515</name>
</gene>
<dbReference type="Gene3D" id="1.10.10.10">
    <property type="entry name" value="Winged helix-like DNA-binding domain superfamily/Winged helix DNA-binding domain"/>
    <property type="match status" value="1"/>
</dbReference>
<evidence type="ECO:0000313" key="1">
    <source>
        <dbReference type="EMBL" id="MBQ0928298.1"/>
    </source>
</evidence>
<proteinExistence type="predicted"/>
<protein>
    <submittedName>
        <fullName evidence="1">Helix-turn-helix domain-containing protein</fullName>
    </submittedName>
</protein>
<dbReference type="Proteomes" id="UP000674084">
    <property type="component" value="Unassembled WGS sequence"/>
</dbReference>
<dbReference type="InterPro" id="IPR036390">
    <property type="entry name" value="WH_DNA-bd_sf"/>
</dbReference>
<reference evidence="1 2" key="1">
    <citation type="submission" date="2021-04" db="EMBL/GenBank/DDBJ databases">
        <title>Whole-genome sequencing of Saccharopolyspora endophytica KCTC 19397.</title>
        <authorList>
            <person name="Ay H."/>
            <person name="Saygin H."/>
            <person name="Sahin N."/>
        </authorList>
    </citation>
    <scope>NUCLEOTIDE SEQUENCE [LARGE SCALE GENOMIC DNA]</scope>
    <source>
        <strain evidence="1 2">KCTC 19397</strain>
    </source>
</reference>
<dbReference type="InterPro" id="IPR036388">
    <property type="entry name" value="WH-like_DNA-bd_sf"/>
</dbReference>
<name>A0ABS5DPR7_9PSEU</name>
<sequence>MSEDLAARVAAVAALDEPSRRRLYDHVVRQSEPVSRDEAAAAVDLARTTAAFHLDRLVAEGLLEVSYERRTGRTGPGAGRTAKLYRRSQHQVGVSLPERRYDLAGRLLAAAVAEAEETGERPRDIADRKARELGRELARDAAADGAAADPALTALQVLEAHGFEPREEGAEVALVNCPFHALAQEHTALVCGMNLQLCSGLLAEAGVTALAARLDPRPGHCCVRLTPKTDPQP</sequence>
<dbReference type="Pfam" id="PF12840">
    <property type="entry name" value="HTH_20"/>
    <property type="match status" value="1"/>
</dbReference>
<organism evidence="1 2">
    <name type="scientific">Saccharopolyspora endophytica</name>
    <dbReference type="NCBI Taxonomy" id="543886"/>
    <lineage>
        <taxon>Bacteria</taxon>
        <taxon>Bacillati</taxon>
        <taxon>Actinomycetota</taxon>
        <taxon>Actinomycetes</taxon>
        <taxon>Pseudonocardiales</taxon>
        <taxon>Pseudonocardiaceae</taxon>
        <taxon>Saccharopolyspora</taxon>
    </lineage>
</organism>
<evidence type="ECO:0000313" key="2">
    <source>
        <dbReference type="Proteomes" id="UP000674084"/>
    </source>
</evidence>
<keyword evidence="2" id="KW-1185">Reference proteome</keyword>